<dbReference type="Proteomes" id="UP000684084">
    <property type="component" value="Unassembled WGS sequence"/>
</dbReference>
<dbReference type="AlphaFoldDB" id="A0A915ZB09"/>
<reference evidence="1" key="1">
    <citation type="submission" date="2020-05" db="EMBL/GenBank/DDBJ databases">
        <authorList>
            <person name="Rincon C."/>
            <person name="Sanders R I."/>
            <person name="Robbins C."/>
            <person name="Chaturvedi A."/>
        </authorList>
    </citation>
    <scope>NUCLEOTIDE SEQUENCE</scope>
    <source>
        <strain evidence="1">CHB12</strain>
    </source>
</reference>
<dbReference type="EMBL" id="CAGKOT010000024">
    <property type="protein sequence ID" value="CAB5368019.1"/>
    <property type="molecule type" value="Genomic_DNA"/>
</dbReference>
<sequence>MWQNLSENNKIERRKRYELNRKPVNERCHQRRRRSIINRIYYNTDTLNHFTQIPLQITNDPFAIQLFNGSSFY</sequence>
<gene>
    <name evidence="1" type="ORF">CHRIB12_LOCUS11534</name>
</gene>
<accession>A0A915ZB09</accession>
<name>A0A915ZB09_9GLOM</name>
<organism evidence="1 2">
    <name type="scientific">Rhizophagus irregularis</name>
    <dbReference type="NCBI Taxonomy" id="588596"/>
    <lineage>
        <taxon>Eukaryota</taxon>
        <taxon>Fungi</taxon>
        <taxon>Fungi incertae sedis</taxon>
        <taxon>Mucoromycota</taxon>
        <taxon>Glomeromycotina</taxon>
        <taxon>Glomeromycetes</taxon>
        <taxon>Glomerales</taxon>
        <taxon>Glomeraceae</taxon>
        <taxon>Rhizophagus</taxon>
    </lineage>
</organism>
<dbReference type="VEuPathDB" id="FungiDB:RhiirFUN_011176"/>
<comment type="caution">
    <text evidence="1">The sequence shown here is derived from an EMBL/GenBank/DDBJ whole genome shotgun (WGS) entry which is preliminary data.</text>
</comment>
<evidence type="ECO:0000313" key="1">
    <source>
        <dbReference type="EMBL" id="CAB5368019.1"/>
    </source>
</evidence>
<proteinExistence type="predicted"/>
<evidence type="ECO:0000313" key="2">
    <source>
        <dbReference type="Proteomes" id="UP000684084"/>
    </source>
</evidence>
<protein>
    <submittedName>
        <fullName evidence="1">Uncharacterized protein</fullName>
    </submittedName>
</protein>
<dbReference type="OrthoDB" id="10536052at2759"/>